<dbReference type="NCBIfam" id="TIGR03930">
    <property type="entry name" value="WXG100_ESAT6"/>
    <property type="match status" value="1"/>
</dbReference>
<dbReference type="InterPro" id="IPR010310">
    <property type="entry name" value="T7SS_ESAT-6-like"/>
</dbReference>
<comment type="similarity">
    <text evidence="1">Belongs to the WXG100 family.</text>
</comment>
<dbReference type="RefSeq" id="WP_357417572.1">
    <property type="nucleotide sequence ID" value="NZ_JBFAAV010000039.1"/>
</dbReference>
<organism evidence="2 3">
    <name type="scientific">Nocardia testacea</name>
    <dbReference type="NCBI Taxonomy" id="248551"/>
    <lineage>
        <taxon>Bacteria</taxon>
        <taxon>Bacillati</taxon>
        <taxon>Actinomycetota</taxon>
        <taxon>Actinomycetes</taxon>
        <taxon>Mycobacteriales</taxon>
        <taxon>Nocardiaceae</taxon>
        <taxon>Nocardia</taxon>
    </lineage>
</organism>
<protein>
    <recommendedName>
        <fullName evidence="1">ESAT-6-like protein</fullName>
    </recommendedName>
</protein>
<reference evidence="2 3" key="1">
    <citation type="submission" date="2024-10" db="EMBL/GenBank/DDBJ databases">
        <title>The Natural Products Discovery Center: Release of the First 8490 Sequenced Strains for Exploring Actinobacteria Biosynthetic Diversity.</title>
        <authorList>
            <person name="Kalkreuter E."/>
            <person name="Kautsar S.A."/>
            <person name="Yang D."/>
            <person name="Bader C.D."/>
            <person name="Teijaro C.N."/>
            <person name="Fluegel L."/>
            <person name="Davis C.M."/>
            <person name="Simpson J.R."/>
            <person name="Lauterbach L."/>
            <person name="Steele A.D."/>
            <person name="Gui C."/>
            <person name="Meng S."/>
            <person name="Li G."/>
            <person name="Viehrig K."/>
            <person name="Ye F."/>
            <person name="Su P."/>
            <person name="Kiefer A.F."/>
            <person name="Nichols A."/>
            <person name="Cepeda A.J."/>
            <person name="Yan W."/>
            <person name="Fan B."/>
            <person name="Jiang Y."/>
            <person name="Adhikari A."/>
            <person name="Zheng C.-J."/>
            <person name="Schuster L."/>
            <person name="Cowan T.M."/>
            <person name="Smanski M.J."/>
            <person name="Chevrette M.G."/>
            <person name="De Carvalho L.P.S."/>
            <person name="Shen B."/>
        </authorList>
    </citation>
    <scope>NUCLEOTIDE SEQUENCE [LARGE SCALE GENOMIC DNA]</scope>
    <source>
        <strain evidence="2 3">NPDC019377</strain>
    </source>
</reference>
<comment type="caution">
    <text evidence="2">The sequence shown here is derived from an EMBL/GenBank/DDBJ whole genome shotgun (WGS) entry which is preliminary data.</text>
</comment>
<accession>A0ABW7VUN8</accession>
<name>A0ABW7VUN8_9NOCA</name>
<dbReference type="Gene3D" id="1.10.287.1060">
    <property type="entry name" value="ESAT-6-like"/>
    <property type="match status" value="1"/>
</dbReference>
<dbReference type="EMBL" id="JBIRYL010000001">
    <property type="protein sequence ID" value="MFI2230287.1"/>
    <property type="molecule type" value="Genomic_DNA"/>
</dbReference>
<dbReference type="Pfam" id="PF06013">
    <property type="entry name" value="WXG100"/>
    <property type="match status" value="1"/>
</dbReference>
<dbReference type="Proteomes" id="UP001611494">
    <property type="component" value="Unassembled WGS sequence"/>
</dbReference>
<keyword evidence="3" id="KW-1185">Reference proteome</keyword>
<gene>
    <name evidence="2" type="ORF">ACH49Z_10590</name>
</gene>
<dbReference type="SUPFAM" id="SSF140453">
    <property type="entry name" value="EsxAB dimer-like"/>
    <property type="match status" value="1"/>
</dbReference>
<dbReference type="InterPro" id="IPR036689">
    <property type="entry name" value="ESAT-6-like_sf"/>
</dbReference>
<evidence type="ECO:0000313" key="3">
    <source>
        <dbReference type="Proteomes" id="UP001611494"/>
    </source>
</evidence>
<evidence type="ECO:0000256" key="1">
    <source>
        <dbReference type="RuleBase" id="RU362001"/>
    </source>
</evidence>
<sequence length="99" mass="11068">MNNPEFTVDLERLDQLVTRLSNLAGHLSEQLDLIDDKVATLDGAWETLAADAYRDAHQLWAVGAREFGAGLADISDAARAAHDRYTRAIELNRRMFGNR</sequence>
<proteinExistence type="inferred from homology"/>
<evidence type="ECO:0000313" key="2">
    <source>
        <dbReference type="EMBL" id="MFI2230287.1"/>
    </source>
</evidence>